<proteinExistence type="predicted"/>
<comment type="caution">
    <text evidence="1">The sequence shown here is derived from an EMBL/GenBank/DDBJ whole genome shotgun (WGS) entry which is preliminary data.</text>
</comment>
<dbReference type="EMBL" id="JYDH01000043">
    <property type="protein sequence ID" value="KRY36427.1"/>
    <property type="molecule type" value="Genomic_DNA"/>
</dbReference>
<protein>
    <submittedName>
        <fullName evidence="1">Uncharacterized protein</fullName>
    </submittedName>
</protein>
<accession>A0A0V1BH14</accession>
<evidence type="ECO:0000313" key="2">
    <source>
        <dbReference type="Proteomes" id="UP000054776"/>
    </source>
</evidence>
<dbReference type="AlphaFoldDB" id="A0A0V1BH14"/>
<dbReference type="InParanoid" id="A0A0V1BH14"/>
<dbReference type="Proteomes" id="UP000054776">
    <property type="component" value="Unassembled WGS sequence"/>
</dbReference>
<reference evidence="1 2" key="1">
    <citation type="submission" date="2015-01" db="EMBL/GenBank/DDBJ databases">
        <title>Evolution of Trichinella species and genotypes.</title>
        <authorList>
            <person name="Korhonen P.K."/>
            <person name="Edoardo P."/>
            <person name="Giuseppe L.R."/>
            <person name="Gasser R.B."/>
        </authorList>
    </citation>
    <scope>NUCLEOTIDE SEQUENCE [LARGE SCALE GENOMIC DNA]</scope>
    <source>
        <strain evidence="1">ISS3</strain>
    </source>
</reference>
<name>A0A0V1BH14_TRISP</name>
<keyword evidence="2" id="KW-1185">Reference proteome</keyword>
<evidence type="ECO:0000313" key="1">
    <source>
        <dbReference type="EMBL" id="KRY36427.1"/>
    </source>
</evidence>
<gene>
    <name evidence="1" type="ORF">T01_3123</name>
</gene>
<sequence>MGSLLVTYLDKDLSQPLLDEATSPIASTEPLISVSVNER</sequence>
<organism evidence="1 2">
    <name type="scientific">Trichinella spiralis</name>
    <name type="common">Trichina worm</name>
    <dbReference type="NCBI Taxonomy" id="6334"/>
    <lineage>
        <taxon>Eukaryota</taxon>
        <taxon>Metazoa</taxon>
        <taxon>Ecdysozoa</taxon>
        <taxon>Nematoda</taxon>
        <taxon>Enoplea</taxon>
        <taxon>Dorylaimia</taxon>
        <taxon>Trichinellida</taxon>
        <taxon>Trichinellidae</taxon>
        <taxon>Trichinella</taxon>
    </lineage>
</organism>